<dbReference type="RefSeq" id="WP_014636989.1">
    <property type="nucleotide sequence ID" value="NZ_BCCO01000016.1"/>
</dbReference>
<name>A0A6L8MUN0_STRSU</name>
<dbReference type="Proteomes" id="UP000483765">
    <property type="component" value="Unassembled WGS sequence"/>
</dbReference>
<dbReference type="Pfam" id="PF19385">
    <property type="entry name" value="DUF5960"/>
    <property type="match status" value="1"/>
</dbReference>
<dbReference type="InterPro" id="IPR046004">
    <property type="entry name" value="DUF5960"/>
</dbReference>
<dbReference type="AlphaFoldDB" id="A0A6L8MUN0"/>
<evidence type="ECO:0000313" key="2">
    <source>
        <dbReference type="Proteomes" id="UP000483765"/>
    </source>
</evidence>
<accession>A0A6L8MUN0</accession>
<protein>
    <submittedName>
        <fullName evidence="1">Uncharacterized protein</fullName>
    </submittedName>
</protein>
<dbReference type="EMBL" id="WNXH01000001">
    <property type="protein sequence ID" value="MYN68782.1"/>
    <property type="molecule type" value="Genomic_DNA"/>
</dbReference>
<comment type="caution">
    <text evidence="1">The sequence shown here is derived from an EMBL/GenBank/DDBJ whole genome shotgun (WGS) entry which is preliminary data.</text>
</comment>
<sequence>MNQLDFNKNQLQMDYFSDSYRKFEADFYRYSALDTPLTFLTDDIMLAMAKSQKSYFKLNKENAKDYQDHYFMFNVESLKDNRLVRLYQYLGVKTRPTNL</sequence>
<proteinExistence type="predicted"/>
<gene>
    <name evidence="1" type="ORF">GLP18_00800</name>
</gene>
<reference evidence="1 2" key="1">
    <citation type="submission" date="2019-11" db="EMBL/GenBank/DDBJ databases">
        <title>Divergent Streptococcus suis from cattle.</title>
        <authorList>
            <person name="Williamson C."/>
        </authorList>
    </citation>
    <scope>NUCLEOTIDE SEQUENCE [LARGE SCALE GENOMIC DNA]</scope>
    <source>
        <strain evidence="1 2">10-36905</strain>
    </source>
</reference>
<organism evidence="1 2">
    <name type="scientific">Streptococcus suis</name>
    <dbReference type="NCBI Taxonomy" id="1307"/>
    <lineage>
        <taxon>Bacteria</taxon>
        <taxon>Bacillati</taxon>
        <taxon>Bacillota</taxon>
        <taxon>Bacilli</taxon>
        <taxon>Lactobacillales</taxon>
        <taxon>Streptococcaceae</taxon>
        <taxon>Streptococcus</taxon>
    </lineage>
</organism>
<evidence type="ECO:0000313" key="1">
    <source>
        <dbReference type="EMBL" id="MYN68782.1"/>
    </source>
</evidence>